<dbReference type="EMBL" id="CP002047">
    <property type="protein sequence ID" value="ADI10171.1"/>
    <property type="molecule type" value="Genomic_DNA"/>
</dbReference>
<protein>
    <submittedName>
        <fullName evidence="1">Uncharacterized protein</fullName>
    </submittedName>
</protein>
<sequence>MGGTQPGHEVVIQLGEQFGAATASAVGAGKGERKPCGIDAIAQCGQCVEQSGPYVQDRHGVKNARF</sequence>
<dbReference type="HOGENOM" id="CLU_2829214_0_0_11"/>
<organism evidence="1 2">
    <name type="scientific">Streptomyces bingchenggensis (strain BCW-1)</name>
    <dbReference type="NCBI Taxonomy" id="749414"/>
    <lineage>
        <taxon>Bacteria</taxon>
        <taxon>Bacillati</taxon>
        <taxon>Actinomycetota</taxon>
        <taxon>Actinomycetes</taxon>
        <taxon>Kitasatosporales</taxon>
        <taxon>Streptomycetaceae</taxon>
        <taxon>Streptomyces</taxon>
    </lineage>
</organism>
<name>D7C3E6_STRBB</name>
<evidence type="ECO:0000313" key="1">
    <source>
        <dbReference type="EMBL" id="ADI10171.1"/>
    </source>
</evidence>
<dbReference type="AlphaFoldDB" id="D7C3E6"/>
<dbReference type="Proteomes" id="UP000000377">
    <property type="component" value="Chromosome"/>
</dbReference>
<dbReference type="KEGG" id="sbh:SBI_07051"/>
<evidence type="ECO:0000313" key="2">
    <source>
        <dbReference type="Proteomes" id="UP000000377"/>
    </source>
</evidence>
<proteinExistence type="predicted"/>
<accession>D7C3E6</accession>
<dbReference type="STRING" id="749414.SBI_07051"/>
<gene>
    <name evidence="1" type="ordered locus">SBI_07051</name>
</gene>
<reference evidence="1 2" key="1">
    <citation type="journal article" date="2010" name="J. Bacteriol.">
        <title>Genome sequence of the milbemycin-producing bacterium Streptomyces bingchenggensis.</title>
        <authorList>
            <person name="Wang X.J."/>
            <person name="Yan Y.J."/>
            <person name="Zhang B."/>
            <person name="An J."/>
            <person name="Wang J.J."/>
            <person name="Tian J."/>
            <person name="Jiang L."/>
            <person name="Chen Y.H."/>
            <person name="Huang S.X."/>
            <person name="Yin M."/>
            <person name="Zhang J."/>
            <person name="Gao A.L."/>
            <person name="Liu C.X."/>
            <person name="Zhu Z.X."/>
            <person name="Xiang W.S."/>
        </authorList>
    </citation>
    <scope>NUCLEOTIDE SEQUENCE [LARGE SCALE GENOMIC DNA]</scope>
    <source>
        <strain evidence="1 2">BCW-1</strain>
    </source>
</reference>
<keyword evidence="2" id="KW-1185">Reference proteome</keyword>